<evidence type="ECO:0000256" key="1">
    <source>
        <dbReference type="ARBA" id="ARBA00005184"/>
    </source>
</evidence>
<dbReference type="Pfam" id="PF01095">
    <property type="entry name" value="Pectinesterase"/>
    <property type="match status" value="1"/>
</dbReference>
<protein>
    <recommendedName>
        <fullName evidence="7">Pectinesterase catalytic domain-containing protein</fullName>
    </recommendedName>
</protein>
<dbReference type="GO" id="GO:0042545">
    <property type="term" value="P:cell wall modification"/>
    <property type="evidence" value="ECO:0007669"/>
    <property type="project" value="InterPro"/>
</dbReference>
<dbReference type="UniPathway" id="UPA00545">
    <property type="reaction ID" value="UER00823"/>
</dbReference>
<evidence type="ECO:0000259" key="7">
    <source>
        <dbReference type="Pfam" id="PF01095"/>
    </source>
</evidence>
<dbReference type="GO" id="GO:0045490">
    <property type="term" value="P:pectin catabolic process"/>
    <property type="evidence" value="ECO:0007669"/>
    <property type="project" value="UniProtKB-UniPathway"/>
</dbReference>
<dbReference type="InterPro" id="IPR011050">
    <property type="entry name" value="Pectin_lyase_fold/virulence"/>
</dbReference>
<dbReference type="PANTHER" id="PTHR31707">
    <property type="entry name" value="PECTINESTERASE"/>
    <property type="match status" value="1"/>
</dbReference>
<dbReference type="GO" id="GO:0030599">
    <property type="term" value="F:pectinesterase activity"/>
    <property type="evidence" value="ECO:0007669"/>
    <property type="project" value="UniProtKB-EC"/>
</dbReference>
<keyword evidence="4" id="KW-0961">Cell wall biogenesis/degradation</keyword>
<feature type="chain" id="PRO_5020654620" description="Pectinesterase catalytic domain-containing protein" evidence="6">
    <location>
        <begin position="17"/>
        <end position="331"/>
    </location>
</feature>
<evidence type="ECO:0000256" key="5">
    <source>
        <dbReference type="ARBA" id="ARBA00047928"/>
    </source>
</evidence>
<feature type="signal peptide" evidence="6">
    <location>
        <begin position="1"/>
        <end position="16"/>
    </location>
</feature>
<comment type="catalytic activity">
    <reaction evidence="5">
        <text>[(1-&gt;4)-alpha-D-galacturonosyl methyl ester](n) + n H2O = [(1-&gt;4)-alpha-D-galacturonosyl](n) + n methanol + n H(+)</text>
        <dbReference type="Rhea" id="RHEA:22380"/>
        <dbReference type="Rhea" id="RHEA-COMP:14570"/>
        <dbReference type="Rhea" id="RHEA-COMP:14573"/>
        <dbReference type="ChEBI" id="CHEBI:15377"/>
        <dbReference type="ChEBI" id="CHEBI:15378"/>
        <dbReference type="ChEBI" id="CHEBI:17790"/>
        <dbReference type="ChEBI" id="CHEBI:140522"/>
        <dbReference type="ChEBI" id="CHEBI:140523"/>
        <dbReference type="EC" id="3.1.1.11"/>
    </reaction>
</comment>
<comment type="caution">
    <text evidence="8">The sequence shown here is derived from an EMBL/GenBank/DDBJ whole genome shotgun (WGS) entry which is preliminary data.</text>
</comment>
<keyword evidence="9" id="KW-1185">Reference proteome</keyword>
<dbReference type="Proteomes" id="UP000306102">
    <property type="component" value="Unassembled WGS sequence"/>
</dbReference>
<organism evidence="8 9">
    <name type="scientific">Camellia sinensis var. sinensis</name>
    <name type="common">China tea</name>
    <dbReference type="NCBI Taxonomy" id="542762"/>
    <lineage>
        <taxon>Eukaryota</taxon>
        <taxon>Viridiplantae</taxon>
        <taxon>Streptophyta</taxon>
        <taxon>Embryophyta</taxon>
        <taxon>Tracheophyta</taxon>
        <taxon>Spermatophyta</taxon>
        <taxon>Magnoliopsida</taxon>
        <taxon>eudicotyledons</taxon>
        <taxon>Gunneridae</taxon>
        <taxon>Pentapetalae</taxon>
        <taxon>asterids</taxon>
        <taxon>Ericales</taxon>
        <taxon>Theaceae</taxon>
        <taxon>Camellia</taxon>
    </lineage>
</organism>
<keyword evidence="2" id="KW-0378">Hydrolase</keyword>
<evidence type="ECO:0000313" key="9">
    <source>
        <dbReference type="Proteomes" id="UP000306102"/>
    </source>
</evidence>
<feature type="domain" description="Pectinesterase catalytic" evidence="7">
    <location>
        <begin position="22"/>
        <end position="316"/>
    </location>
</feature>
<keyword evidence="6" id="KW-0732">Signal</keyword>
<reference evidence="8 9" key="1">
    <citation type="journal article" date="2018" name="Proc. Natl. Acad. Sci. U.S.A.">
        <title>Draft genome sequence of Camellia sinensis var. sinensis provides insights into the evolution of the tea genome and tea quality.</title>
        <authorList>
            <person name="Wei C."/>
            <person name="Yang H."/>
            <person name="Wang S."/>
            <person name="Zhao J."/>
            <person name="Liu C."/>
            <person name="Gao L."/>
            <person name="Xia E."/>
            <person name="Lu Y."/>
            <person name="Tai Y."/>
            <person name="She G."/>
            <person name="Sun J."/>
            <person name="Cao H."/>
            <person name="Tong W."/>
            <person name="Gao Q."/>
            <person name="Li Y."/>
            <person name="Deng W."/>
            <person name="Jiang X."/>
            <person name="Wang W."/>
            <person name="Chen Q."/>
            <person name="Zhang S."/>
            <person name="Li H."/>
            <person name="Wu J."/>
            <person name="Wang P."/>
            <person name="Li P."/>
            <person name="Shi C."/>
            <person name="Zheng F."/>
            <person name="Jian J."/>
            <person name="Huang B."/>
            <person name="Shan D."/>
            <person name="Shi M."/>
            <person name="Fang C."/>
            <person name="Yue Y."/>
            <person name="Li F."/>
            <person name="Li D."/>
            <person name="Wei S."/>
            <person name="Han B."/>
            <person name="Jiang C."/>
            <person name="Yin Y."/>
            <person name="Xia T."/>
            <person name="Zhang Z."/>
            <person name="Bennetzen J.L."/>
            <person name="Zhao S."/>
            <person name="Wan X."/>
        </authorList>
    </citation>
    <scope>NUCLEOTIDE SEQUENCE [LARGE SCALE GENOMIC DNA]</scope>
    <source>
        <strain evidence="9">cv. Shuchazao</strain>
        <tissue evidence="8">Leaf</tissue>
    </source>
</reference>
<dbReference type="FunFam" id="2.160.20.10:FF:000001">
    <property type="entry name" value="Pectinesterase"/>
    <property type="match status" value="1"/>
</dbReference>
<keyword evidence="3" id="KW-0063">Aspartyl esterase</keyword>
<accession>A0A4S4D5C9</accession>
<name>A0A4S4D5C9_CAMSN</name>
<dbReference type="InterPro" id="IPR000070">
    <property type="entry name" value="Pectinesterase_cat"/>
</dbReference>
<evidence type="ECO:0000256" key="6">
    <source>
        <dbReference type="SAM" id="SignalP"/>
    </source>
</evidence>
<sequence>MLALTVLITLWWSSLGKSMPIDTTVAQDGSGNFTRIADAILAAPNYSKRRYYIKIKEGFYRENIFVGKQKTNLTFVGDGMNETVISGNKSHGGGFKTYYTATAGIEDEGFVAQDITFENTAGPFMNQAVALRNSAKNSAFFRCRFQGYQDTLYTVIGKQFFRECEIYGTVDFICGNAAVFFQNSIIYAKKPVNLQTNTITAQKRENPNEKTGTIMQNCTIKAADDLRQENFKFKTFLGRPWGDLSRTIIMQSYLDDIIDPKGWLEWNGRSPDRVYYAEYKNEGPGANTGGRVPWEKVINSSIEATDFTLRNFIEGDKWIPATGIPFFLDLL</sequence>
<evidence type="ECO:0000256" key="3">
    <source>
        <dbReference type="ARBA" id="ARBA00023085"/>
    </source>
</evidence>
<comment type="pathway">
    <text evidence="1">Glycan metabolism; pectin degradation; 2-dehydro-3-deoxy-D-gluconate from pectin: step 1/5.</text>
</comment>
<gene>
    <name evidence="8" type="ORF">TEA_023608</name>
</gene>
<evidence type="ECO:0000313" key="8">
    <source>
        <dbReference type="EMBL" id="THF97581.1"/>
    </source>
</evidence>
<evidence type="ECO:0000256" key="2">
    <source>
        <dbReference type="ARBA" id="ARBA00022801"/>
    </source>
</evidence>
<dbReference type="STRING" id="542762.A0A4S4D5C9"/>
<dbReference type="AlphaFoldDB" id="A0A4S4D5C9"/>
<dbReference type="Gene3D" id="2.160.20.10">
    <property type="entry name" value="Single-stranded right-handed beta-helix, Pectin lyase-like"/>
    <property type="match status" value="1"/>
</dbReference>
<evidence type="ECO:0000256" key="4">
    <source>
        <dbReference type="ARBA" id="ARBA00023316"/>
    </source>
</evidence>
<dbReference type="SUPFAM" id="SSF51126">
    <property type="entry name" value="Pectin lyase-like"/>
    <property type="match status" value="1"/>
</dbReference>
<dbReference type="EMBL" id="SDRB02012482">
    <property type="protein sequence ID" value="THF97581.1"/>
    <property type="molecule type" value="Genomic_DNA"/>
</dbReference>
<proteinExistence type="predicted"/>
<dbReference type="InterPro" id="IPR012334">
    <property type="entry name" value="Pectin_lyas_fold"/>
</dbReference>